<evidence type="ECO:0000313" key="3">
    <source>
        <dbReference type="WBParaSite" id="TTAC_0000415601-mRNA-1"/>
    </source>
</evidence>
<sequence length="167" mass="18687">MQQPCASRRVRLMVGVEPSMQRPCVSDHAGSDVQTGVEVRHPLLHGLRDASRIQRDRTNSTITTPRGVRTHFPSTLELRCYQASLRGSRFGLSQWKVGQGVYEGQETNKVKELDDPTGESKNTVEVELTRRPLVDVRMASGVRLEGAPRLRGRKKEIGTLEVCLKLV</sequence>
<reference evidence="3" key="1">
    <citation type="submission" date="2017-02" db="UniProtKB">
        <authorList>
            <consortium name="WormBaseParasite"/>
        </authorList>
    </citation>
    <scope>IDENTIFICATION</scope>
</reference>
<organism evidence="3">
    <name type="scientific">Hydatigena taeniaeformis</name>
    <name type="common">Feline tapeworm</name>
    <name type="synonym">Taenia taeniaeformis</name>
    <dbReference type="NCBI Taxonomy" id="6205"/>
    <lineage>
        <taxon>Eukaryota</taxon>
        <taxon>Metazoa</taxon>
        <taxon>Spiralia</taxon>
        <taxon>Lophotrochozoa</taxon>
        <taxon>Platyhelminthes</taxon>
        <taxon>Cestoda</taxon>
        <taxon>Eucestoda</taxon>
        <taxon>Cyclophyllidea</taxon>
        <taxon>Taeniidae</taxon>
        <taxon>Hydatigera</taxon>
    </lineage>
</organism>
<dbReference type="EMBL" id="UYWX01003758">
    <property type="protein sequence ID" value="VDM24274.1"/>
    <property type="molecule type" value="Genomic_DNA"/>
</dbReference>
<dbReference type="Proteomes" id="UP000274429">
    <property type="component" value="Unassembled WGS sequence"/>
</dbReference>
<name>A0A0R3WTR6_HYDTA</name>
<proteinExistence type="predicted"/>
<gene>
    <name evidence="1" type="ORF">TTAC_LOCUS4141</name>
</gene>
<reference evidence="1 2" key="2">
    <citation type="submission" date="2018-11" db="EMBL/GenBank/DDBJ databases">
        <authorList>
            <consortium name="Pathogen Informatics"/>
        </authorList>
    </citation>
    <scope>NUCLEOTIDE SEQUENCE [LARGE SCALE GENOMIC DNA]</scope>
</reference>
<evidence type="ECO:0000313" key="1">
    <source>
        <dbReference type="EMBL" id="VDM24274.1"/>
    </source>
</evidence>
<keyword evidence="2" id="KW-1185">Reference proteome</keyword>
<dbReference type="AlphaFoldDB" id="A0A0R3WTR6"/>
<evidence type="ECO:0000313" key="2">
    <source>
        <dbReference type="Proteomes" id="UP000274429"/>
    </source>
</evidence>
<protein>
    <submittedName>
        <fullName evidence="1 3">Uncharacterized protein</fullName>
    </submittedName>
</protein>
<accession>A0A0R3WTR6</accession>
<dbReference type="WBParaSite" id="TTAC_0000415601-mRNA-1">
    <property type="protein sequence ID" value="TTAC_0000415601-mRNA-1"/>
    <property type="gene ID" value="TTAC_0000415601"/>
</dbReference>